<sequence>MVTGARGNIARSLVRQLLAAGLPVRAAGRDPAAAHLPDTVEVLRADLADPGTLGPALDGAGCVFLYAERQGLGGFAERARAAGVEHIVLLSAAGADASSTDPIARLHGEAEETLAHSGIAWTFLRPGGFATNALQWADAIRATGTVRDPFPESWGAPIHEADIAAVALCALTEPGHEGTAPVLTGPERLTRRRQAELIGDAIGRPVAVDRQDLDEHRRDLARWGPPEVAEALIRHAVAAVDAPPPVTGDVQRVTGRAARTFAAWARDHAGDFR</sequence>
<name>A0ABP5M467_9ACTN</name>
<dbReference type="Gene3D" id="3.40.50.720">
    <property type="entry name" value="NAD(P)-binding Rossmann-like Domain"/>
    <property type="match status" value="1"/>
</dbReference>
<protein>
    <submittedName>
        <fullName evidence="2">NAD(P)H-binding protein</fullName>
    </submittedName>
</protein>
<gene>
    <name evidence="2" type="ORF">GCM10009727_80480</name>
</gene>
<dbReference type="InterPro" id="IPR051604">
    <property type="entry name" value="Ergot_Alk_Oxidoreductase"/>
</dbReference>
<dbReference type="EMBL" id="BAAAMR010000113">
    <property type="protein sequence ID" value="GAA2163736.1"/>
    <property type="molecule type" value="Genomic_DNA"/>
</dbReference>
<keyword evidence="3" id="KW-1185">Reference proteome</keyword>
<evidence type="ECO:0000259" key="1">
    <source>
        <dbReference type="Pfam" id="PF13460"/>
    </source>
</evidence>
<dbReference type="Pfam" id="PF13460">
    <property type="entry name" value="NAD_binding_10"/>
    <property type="match status" value="1"/>
</dbReference>
<dbReference type="Proteomes" id="UP001501020">
    <property type="component" value="Unassembled WGS sequence"/>
</dbReference>
<organism evidence="2 3">
    <name type="scientific">Actinomadura napierensis</name>
    <dbReference type="NCBI Taxonomy" id="267854"/>
    <lineage>
        <taxon>Bacteria</taxon>
        <taxon>Bacillati</taxon>
        <taxon>Actinomycetota</taxon>
        <taxon>Actinomycetes</taxon>
        <taxon>Streptosporangiales</taxon>
        <taxon>Thermomonosporaceae</taxon>
        <taxon>Actinomadura</taxon>
    </lineage>
</organism>
<reference evidence="3" key="1">
    <citation type="journal article" date="2019" name="Int. J. Syst. Evol. Microbiol.">
        <title>The Global Catalogue of Microorganisms (GCM) 10K type strain sequencing project: providing services to taxonomists for standard genome sequencing and annotation.</title>
        <authorList>
            <consortium name="The Broad Institute Genomics Platform"/>
            <consortium name="The Broad Institute Genome Sequencing Center for Infectious Disease"/>
            <person name="Wu L."/>
            <person name="Ma J."/>
        </authorList>
    </citation>
    <scope>NUCLEOTIDE SEQUENCE [LARGE SCALE GENOMIC DNA]</scope>
    <source>
        <strain evidence="3">JCM 13850</strain>
    </source>
</reference>
<feature type="domain" description="NAD(P)-binding" evidence="1">
    <location>
        <begin position="4"/>
        <end position="174"/>
    </location>
</feature>
<dbReference type="InterPro" id="IPR036291">
    <property type="entry name" value="NAD(P)-bd_dom_sf"/>
</dbReference>
<dbReference type="InterPro" id="IPR016040">
    <property type="entry name" value="NAD(P)-bd_dom"/>
</dbReference>
<evidence type="ECO:0000313" key="3">
    <source>
        <dbReference type="Proteomes" id="UP001501020"/>
    </source>
</evidence>
<accession>A0ABP5M467</accession>
<dbReference type="PANTHER" id="PTHR43162">
    <property type="match status" value="1"/>
</dbReference>
<comment type="caution">
    <text evidence="2">The sequence shown here is derived from an EMBL/GenBank/DDBJ whole genome shotgun (WGS) entry which is preliminary data.</text>
</comment>
<evidence type="ECO:0000313" key="2">
    <source>
        <dbReference type="EMBL" id="GAA2163736.1"/>
    </source>
</evidence>
<dbReference type="PANTHER" id="PTHR43162:SF1">
    <property type="entry name" value="PRESTALK A DIFFERENTIATION PROTEIN A"/>
    <property type="match status" value="1"/>
</dbReference>
<dbReference type="Gene3D" id="3.90.25.10">
    <property type="entry name" value="UDP-galactose 4-epimerase, domain 1"/>
    <property type="match status" value="1"/>
</dbReference>
<dbReference type="SUPFAM" id="SSF51735">
    <property type="entry name" value="NAD(P)-binding Rossmann-fold domains"/>
    <property type="match status" value="1"/>
</dbReference>
<proteinExistence type="predicted"/>